<feature type="compositionally biased region" description="Basic and acidic residues" evidence="2">
    <location>
        <begin position="15"/>
        <end position="53"/>
    </location>
</feature>
<evidence type="ECO:0000313" key="4">
    <source>
        <dbReference type="Proteomes" id="UP000270296"/>
    </source>
</evidence>
<reference evidence="5" key="1">
    <citation type="submission" date="2016-06" db="UniProtKB">
        <authorList>
            <consortium name="WormBaseParasite"/>
        </authorList>
    </citation>
    <scope>IDENTIFICATION</scope>
</reference>
<feature type="coiled-coil region" evidence="1">
    <location>
        <begin position="60"/>
        <end position="108"/>
    </location>
</feature>
<protein>
    <submittedName>
        <fullName evidence="5">Remorin_C domain-containing protein</fullName>
    </submittedName>
</protein>
<dbReference type="AlphaFoldDB" id="A0A183J369"/>
<keyword evidence="4" id="KW-1185">Reference proteome</keyword>
<reference evidence="3 4" key="2">
    <citation type="submission" date="2018-11" db="EMBL/GenBank/DDBJ databases">
        <authorList>
            <consortium name="Pathogen Informatics"/>
        </authorList>
    </citation>
    <scope>NUCLEOTIDE SEQUENCE [LARGE SCALE GENOMIC DNA]</scope>
</reference>
<evidence type="ECO:0000313" key="3">
    <source>
        <dbReference type="EMBL" id="VDP30787.1"/>
    </source>
</evidence>
<sequence>MQCPKNSQGGIHWDATAEHPLNDSTKSQKEADQWLREERENESTTRKELKTKPNDSIQLIESLRQNEGKLKAQLKTAEQEKKDTDVRCKKAERQLEECRHRHNDVQWK</sequence>
<evidence type="ECO:0000256" key="2">
    <source>
        <dbReference type="SAM" id="MobiDB-lite"/>
    </source>
</evidence>
<gene>
    <name evidence="3" type="ORF">SBAD_LOCUS10317</name>
</gene>
<keyword evidence="1" id="KW-0175">Coiled coil</keyword>
<evidence type="ECO:0000256" key="1">
    <source>
        <dbReference type="SAM" id="Coils"/>
    </source>
</evidence>
<proteinExistence type="predicted"/>
<evidence type="ECO:0000313" key="5">
    <source>
        <dbReference type="WBParaSite" id="SBAD_0001068101-mRNA-1"/>
    </source>
</evidence>
<dbReference type="WBParaSite" id="SBAD_0001068101-mRNA-1">
    <property type="protein sequence ID" value="SBAD_0001068101-mRNA-1"/>
    <property type="gene ID" value="SBAD_0001068101"/>
</dbReference>
<organism evidence="5">
    <name type="scientific">Soboliphyme baturini</name>
    <dbReference type="NCBI Taxonomy" id="241478"/>
    <lineage>
        <taxon>Eukaryota</taxon>
        <taxon>Metazoa</taxon>
        <taxon>Ecdysozoa</taxon>
        <taxon>Nematoda</taxon>
        <taxon>Enoplea</taxon>
        <taxon>Dorylaimia</taxon>
        <taxon>Dioctophymatida</taxon>
        <taxon>Dioctophymatoidea</taxon>
        <taxon>Soboliphymatidae</taxon>
        <taxon>Soboliphyme</taxon>
    </lineage>
</organism>
<dbReference type="Proteomes" id="UP000270296">
    <property type="component" value="Unassembled WGS sequence"/>
</dbReference>
<accession>A0A183J369</accession>
<dbReference type="EMBL" id="UZAM01013907">
    <property type="protein sequence ID" value="VDP30787.1"/>
    <property type="molecule type" value="Genomic_DNA"/>
</dbReference>
<feature type="region of interest" description="Disordered" evidence="2">
    <location>
        <begin position="1"/>
        <end position="57"/>
    </location>
</feature>
<name>A0A183J369_9BILA</name>